<evidence type="ECO:0000256" key="5">
    <source>
        <dbReference type="ARBA" id="ARBA00015611"/>
    </source>
</evidence>
<dbReference type="InterPro" id="IPR012779">
    <property type="entry name" value="Peptidase_M1_pepN"/>
</dbReference>
<accession>A0A1V2EV55</accession>
<dbReference type="Gene3D" id="1.10.390.10">
    <property type="entry name" value="Neutral Protease Domain 2"/>
    <property type="match status" value="1"/>
</dbReference>
<evidence type="ECO:0000256" key="11">
    <source>
        <dbReference type="ARBA" id="ARBA00023049"/>
    </source>
</evidence>
<keyword evidence="18" id="KW-1185">Reference proteome</keyword>
<organism evidence="17 18">
    <name type="scientific">Sphingomonas jeddahensis</name>
    <dbReference type="NCBI Taxonomy" id="1915074"/>
    <lineage>
        <taxon>Bacteria</taxon>
        <taxon>Pseudomonadati</taxon>
        <taxon>Pseudomonadota</taxon>
        <taxon>Alphaproteobacteria</taxon>
        <taxon>Sphingomonadales</taxon>
        <taxon>Sphingomonadaceae</taxon>
        <taxon>Sphingomonas</taxon>
    </lineage>
</organism>
<dbReference type="InterPro" id="IPR038438">
    <property type="entry name" value="PepN_Ig-like_sf"/>
</dbReference>
<evidence type="ECO:0000259" key="14">
    <source>
        <dbReference type="Pfam" id="PF11940"/>
    </source>
</evidence>
<evidence type="ECO:0000256" key="7">
    <source>
        <dbReference type="ARBA" id="ARBA00022670"/>
    </source>
</evidence>
<reference evidence="17 18" key="1">
    <citation type="submission" date="2016-11" db="EMBL/GenBank/DDBJ databases">
        <title>Genome sequence of Sphingomonas jeddahensis G39.</title>
        <authorList>
            <person name="Poehlein A."/>
            <person name="Wuebbeler J.H."/>
            <person name="Steinbuechel A."/>
            <person name="Daniel R."/>
        </authorList>
    </citation>
    <scope>NUCLEOTIDE SEQUENCE [LARGE SCALE GENOMIC DNA]</scope>
    <source>
        <strain evidence="17 18">G39</strain>
    </source>
</reference>
<comment type="catalytic activity">
    <reaction evidence="1">
        <text>Release of an N-terminal amino acid, Xaa-|-Yaa- from a peptide, amide or arylamide. Xaa is preferably Ala, but may be most amino acids including Pro (slow action). When a terminal hydrophobic residue is followed by a prolyl residue, the two may be released as an intact Xaa-Pro dipeptide.</text>
        <dbReference type="EC" id="3.4.11.2"/>
    </reaction>
</comment>
<evidence type="ECO:0000256" key="6">
    <source>
        <dbReference type="ARBA" id="ARBA00022438"/>
    </source>
</evidence>
<dbReference type="SUPFAM" id="SSF63737">
    <property type="entry name" value="Leukotriene A4 hydrolase N-terminal domain"/>
    <property type="match status" value="1"/>
</dbReference>
<dbReference type="EC" id="3.4.11.2" evidence="4 12"/>
<dbReference type="Gene3D" id="2.60.40.1730">
    <property type="entry name" value="tricorn interacting facor f3 domain"/>
    <property type="match status" value="1"/>
</dbReference>
<dbReference type="GO" id="GO:0006508">
    <property type="term" value="P:proteolysis"/>
    <property type="evidence" value="ECO:0007669"/>
    <property type="project" value="UniProtKB-UniRule"/>
</dbReference>
<dbReference type="Pfam" id="PF11940">
    <property type="entry name" value="DUF3458"/>
    <property type="match status" value="1"/>
</dbReference>
<dbReference type="Pfam" id="PF17900">
    <property type="entry name" value="Peptidase_M1_N"/>
    <property type="match status" value="1"/>
</dbReference>
<dbReference type="InterPro" id="IPR001930">
    <property type="entry name" value="Peptidase_M1"/>
</dbReference>
<dbReference type="CDD" id="cd09600">
    <property type="entry name" value="M1_APN"/>
    <property type="match status" value="1"/>
</dbReference>
<dbReference type="InterPro" id="IPR037144">
    <property type="entry name" value="Peptidase_M1_pepN_C_sf"/>
</dbReference>
<evidence type="ECO:0000256" key="12">
    <source>
        <dbReference type="NCBIfam" id="TIGR02414"/>
    </source>
</evidence>
<keyword evidence="9 17" id="KW-0378">Hydrolase</keyword>
<evidence type="ECO:0000259" key="13">
    <source>
        <dbReference type="Pfam" id="PF01433"/>
    </source>
</evidence>
<comment type="caution">
    <text evidence="17">The sequence shown here is derived from an EMBL/GenBank/DDBJ whole genome shotgun (WGS) entry which is preliminary data.</text>
</comment>
<evidence type="ECO:0000259" key="15">
    <source>
        <dbReference type="Pfam" id="PF17432"/>
    </source>
</evidence>
<evidence type="ECO:0000256" key="2">
    <source>
        <dbReference type="ARBA" id="ARBA00001947"/>
    </source>
</evidence>
<dbReference type="PRINTS" id="PR00756">
    <property type="entry name" value="ALADIPTASE"/>
</dbReference>
<dbReference type="InterPro" id="IPR035414">
    <property type="entry name" value="Peptidase_M1_pepN_Ig-like"/>
</dbReference>
<dbReference type="Pfam" id="PF01433">
    <property type="entry name" value="Peptidase_M1"/>
    <property type="match status" value="1"/>
</dbReference>
<gene>
    <name evidence="17" type="primary">pepN_1</name>
    <name evidence="17" type="ORF">SPHI_13420</name>
</gene>
<keyword evidence="11" id="KW-0482">Metalloprotease</keyword>
<dbReference type="OrthoDB" id="100605at2"/>
<keyword evidence="8" id="KW-0479">Metal-binding</keyword>
<feature type="domain" description="Peptidase M1 membrane alanine aminopeptidase" evidence="13">
    <location>
        <begin position="232"/>
        <end position="442"/>
    </location>
</feature>
<keyword evidence="10" id="KW-0862">Zinc</keyword>
<evidence type="ECO:0000259" key="16">
    <source>
        <dbReference type="Pfam" id="PF17900"/>
    </source>
</evidence>
<feature type="domain" description="Peptidase M1 alanyl aminopeptidase C-terminal" evidence="15">
    <location>
        <begin position="547"/>
        <end position="863"/>
    </location>
</feature>
<keyword evidence="7" id="KW-0645">Protease</keyword>
<dbReference type="GO" id="GO:0016285">
    <property type="term" value="F:alanyl aminopeptidase activity"/>
    <property type="evidence" value="ECO:0007669"/>
    <property type="project" value="UniProtKB-EC"/>
</dbReference>
<protein>
    <recommendedName>
        <fullName evidence="5 12">Aminopeptidase N</fullName>
        <ecNumber evidence="4 12">3.4.11.2</ecNumber>
    </recommendedName>
</protein>
<evidence type="ECO:0000256" key="4">
    <source>
        <dbReference type="ARBA" id="ARBA00012564"/>
    </source>
</evidence>
<dbReference type="InterPro" id="IPR045357">
    <property type="entry name" value="Aminopeptidase_N-like_N"/>
</dbReference>
<dbReference type="RefSeq" id="WP_076744102.1">
    <property type="nucleotide sequence ID" value="NZ_MPSB01000004.1"/>
</dbReference>
<dbReference type="SUPFAM" id="SSF55486">
    <property type="entry name" value="Metalloproteases ('zincins'), catalytic domain"/>
    <property type="match status" value="1"/>
</dbReference>
<dbReference type="AlphaFoldDB" id="A0A1V2EV55"/>
<dbReference type="GO" id="GO:0008270">
    <property type="term" value="F:zinc ion binding"/>
    <property type="evidence" value="ECO:0007669"/>
    <property type="project" value="InterPro"/>
</dbReference>
<feature type="domain" description="Aminopeptidase N-like N-terminal" evidence="16">
    <location>
        <begin position="33"/>
        <end position="192"/>
    </location>
</feature>
<comment type="cofactor">
    <cofactor evidence="2">
        <name>Zn(2+)</name>
        <dbReference type="ChEBI" id="CHEBI:29105"/>
    </cofactor>
</comment>
<sequence length="864" mass="94748">MLDALSAPAIPAVHRREDYRPPAWLVPEVALDLALDPAATRVRARLTVTRNSEASEPLRLDGEGLTPLSISVDGVAVNDWRMEGEQLVIPLAGAAHVIETEVEIAPERNTQLMGLYASGGNLCTQCEAEGFRRITFFPDRPDVLATYRVRMTADKARYPVLLANGDPVASGDNDDGTHWAEWHDPFPKPSYLFALVAGDLACNRGTFTTGSGREVELGIWVRASDLPKTDHALDALKLAMAWDERVYGREYDLDVFNIVAVDDFNFGAMENKGLNIFNSRYILADPDTATDYDYDAIAAVVAHEYFHNWSGNRVTCRDWFQLSLKEGFTVFRDQGFSADQGSAAVKRIEDVRGLRASQFPEDAGPLAHPVRPESYLEISNFYTSTIYNKGAELIRMMATILGPVKFRAGSDLYFDRFDGTAATCEDFVACMEEAGDVDLSRFRLWYSQAGTPRVSASLAHDGGRATLRLAQQVPPTPGQAHKQAMVLPLRIRLFGAETGQPLGPEQLILLDEANQSIVFEGVAERPVLSINRGFSAPVTIESDRTAADLAFLARNDDDPFARYEAMQQLMLDTLVAGAIEGDADHRAVIDAVGDTLDDPALDPAFIAEAVLLPSESFVGDQLSMVDPEAIFRAREALRGDLGRALTDRWRTLYEAHTTTAAYQYTPAAKASRRIRNVALGYIAASGAADAAELAFRQFERADNMTDRQGALATLVNSDSDLREAALDIFYNRYAGNPLVLDKWFQTQALSARADTPAVVAALAEHPDFTLANPNRARSLIGAFAVNQRAFNQADGAGYRFLADQLIALDKLNPQTAAKLLPPLGRWRRFDAARAALMRAELERIVGTAGLSKDLFEQASKSLEG</sequence>
<name>A0A1V2EV55_9SPHN</name>
<dbReference type="Gene3D" id="3.30.2010.30">
    <property type="match status" value="1"/>
</dbReference>
<evidence type="ECO:0000256" key="9">
    <source>
        <dbReference type="ARBA" id="ARBA00022801"/>
    </source>
</evidence>
<evidence type="ECO:0000256" key="10">
    <source>
        <dbReference type="ARBA" id="ARBA00022833"/>
    </source>
</evidence>
<dbReference type="EMBL" id="MPSB01000004">
    <property type="protein sequence ID" value="ONF96556.1"/>
    <property type="molecule type" value="Genomic_DNA"/>
</dbReference>
<comment type="similarity">
    <text evidence="3">Belongs to the peptidase M1 family.</text>
</comment>
<dbReference type="PANTHER" id="PTHR46322">
    <property type="entry name" value="PUROMYCIN-SENSITIVE AMINOPEPTIDASE"/>
    <property type="match status" value="1"/>
</dbReference>
<dbReference type="NCBIfam" id="TIGR02414">
    <property type="entry name" value="pepN_proteo"/>
    <property type="match status" value="1"/>
</dbReference>
<dbReference type="InterPro" id="IPR027268">
    <property type="entry name" value="Peptidase_M4/M1_CTD_sf"/>
</dbReference>
<dbReference type="Proteomes" id="UP000188729">
    <property type="component" value="Unassembled WGS sequence"/>
</dbReference>
<dbReference type="STRING" id="1915074.SPHI_13420"/>
<dbReference type="GO" id="GO:0008237">
    <property type="term" value="F:metallopeptidase activity"/>
    <property type="evidence" value="ECO:0007669"/>
    <property type="project" value="UniProtKB-UniRule"/>
</dbReference>
<proteinExistence type="inferred from homology"/>
<evidence type="ECO:0000313" key="18">
    <source>
        <dbReference type="Proteomes" id="UP000188729"/>
    </source>
</evidence>
<evidence type="ECO:0000256" key="8">
    <source>
        <dbReference type="ARBA" id="ARBA00022723"/>
    </source>
</evidence>
<evidence type="ECO:0000313" key="17">
    <source>
        <dbReference type="EMBL" id="ONF96556.1"/>
    </source>
</evidence>
<dbReference type="FunFam" id="3.30.2010.30:FF:000002">
    <property type="entry name" value="Putative aminopeptidase N"/>
    <property type="match status" value="1"/>
</dbReference>
<dbReference type="InterPro" id="IPR042097">
    <property type="entry name" value="Aminopeptidase_N-like_N_sf"/>
</dbReference>
<keyword evidence="6 17" id="KW-0031">Aminopeptidase</keyword>
<dbReference type="Gene3D" id="1.25.50.10">
    <property type="entry name" value="Peptidase M1, alanyl aminopeptidase, C-terminal domain"/>
    <property type="match status" value="1"/>
</dbReference>
<dbReference type="Gene3D" id="2.60.40.1840">
    <property type="match status" value="1"/>
</dbReference>
<feature type="domain" description="Peptidase M1 alanyl aminopeptidase Ig-like fold" evidence="14">
    <location>
        <begin position="450"/>
        <end position="542"/>
    </location>
</feature>
<dbReference type="Pfam" id="PF17432">
    <property type="entry name" value="DUF3458_C"/>
    <property type="match status" value="1"/>
</dbReference>
<evidence type="ECO:0000256" key="3">
    <source>
        <dbReference type="ARBA" id="ARBA00010136"/>
    </source>
</evidence>
<dbReference type="InterPro" id="IPR014782">
    <property type="entry name" value="Peptidase_M1_dom"/>
</dbReference>
<dbReference type="PANTHER" id="PTHR46322:SF1">
    <property type="entry name" value="PUROMYCIN-SENSITIVE AMINOPEPTIDASE"/>
    <property type="match status" value="1"/>
</dbReference>
<dbReference type="InterPro" id="IPR024601">
    <property type="entry name" value="Peptidase_M1_pepN_C"/>
</dbReference>
<evidence type="ECO:0000256" key="1">
    <source>
        <dbReference type="ARBA" id="ARBA00000098"/>
    </source>
</evidence>